<gene>
    <name evidence="2" type="ORF">KK137_07255</name>
</gene>
<feature type="signal peptide" evidence="1">
    <location>
        <begin position="1"/>
        <end position="20"/>
    </location>
</feature>
<reference evidence="2 3" key="1">
    <citation type="submission" date="2021-05" db="EMBL/GenBank/DDBJ databases">
        <title>Croceibacterium sp. LX-88 genome sequence.</title>
        <authorList>
            <person name="Luo X."/>
        </authorList>
    </citation>
    <scope>NUCLEOTIDE SEQUENCE [LARGE SCALE GENOMIC DNA]</scope>
    <source>
        <strain evidence="2 3">LX-88</strain>
    </source>
</reference>
<protein>
    <submittedName>
        <fullName evidence="2">Uncharacterized protein</fullName>
    </submittedName>
</protein>
<dbReference type="RefSeq" id="WP_214535475.1">
    <property type="nucleotide sequence ID" value="NZ_JAHFVK010000001.1"/>
</dbReference>
<dbReference type="Proteomes" id="UP000811255">
    <property type="component" value="Unassembled WGS sequence"/>
</dbReference>
<sequence>MRYLVAGVAIVALASVGAQAQNSAWGFFEGADGSFGAGVQGADGSQLMLKCDKPGKGTVYAAIISKEKLVPPNNTKFEMRPIQLRFDTGATVEERYRFYEQMATAVNQTTEKTLQRLLSGLSGAQTLSVRMNPERRRWVETSFTVTGGKDAIAQVFQKCQDDIPTA</sequence>
<comment type="caution">
    <text evidence="2">The sequence shown here is derived from an EMBL/GenBank/DDBJ whole genome shotgun (WGS) entry which is preliminary data.</text>
</comment>
<dbReference type="EMBL" id="JAHFVK010000001">
    <property type="protein sequence ID" value="MBT2134126.1"/>
    <property type="molecule type" value="Genomic_DNA"/>
</dbReference>
<accession>A0ABS5W2Z6</accession>
<evidence type="ECO:0000313" key="3">
    <source>
        <dbReference type="Proteomes" id="UP000811255"/>
    </source>
</evidence>
<evidence type="ECO:0000313" key="2">
    <source>
        <dbReference type="EMBL" id="MBT2134126.1"/>
    </source>
</evidence>
<organism evidence="2 3">
    <name type="scientific">Croceibacterium selenioxidans</name>
    <dbReference type="NCBI Taxonomy" id="2838833"/>
    <lineage>
        <taxon>Bacteria</taxon>
        <taxon>Pseudomonadati</taxon>
        <taxon>Pseudomonadota</taxon>
        <taxon>Alphaproteobacteria</taxon>
        <taxon>Sphingomonadales</taxon>
        <taxon>Erythrobacteraceae</taxon>
        <taxon>Croceibacterium</taxon>
    </lineage>
</organism>
<evidence type="ECO:0000256" key="1">
    <source>
        <dbReference type="SAM" id="SignalP"/>
    </source>
</evidence>
<keyword evidence="1" id="KW-0732">Signal</keyword>
<feature type="chain" id="PRO_5046189468" evidence="1">
    <location>
        <begin position="21"/>
        <end position="166"/>
    </location>
</feature>
<name>A0ABS5W2Z6_9SPHN</name>
<keyword evidence="3" id="KW-1185">Reference proteome</keyword>
<proteinExistence type="predicted"/>